<gene>
    <name evidence="1" type="ORF">SAMN05444159_1274</name>
</gene>
<reference evidence="1 2" key="1">
    <citation type="submission" date="2016-11" db="EMBL/GenBank/DDBJ databases">
        <authorList>
            <person name="Jaros S."/>
            <person name="Januszkiewicz K."/>
            <person name="Wedrychowicz H."/>
        </authorList>
    </citation>
    <scope>NUCLEOTIDE SEQUENCE [LARGE SCALE GENOMIC DNA]</scope>
    <source>
        <strain evidence="1 2">GAS499</strain>
    </source>
</reference>
<sequence length="251" mass="26477">MSTGSQFRNGIETFFEKNTFETVMPMSPLMFAEEFIGAGHTAGIPAAGTPSAGYPWVKKIVGAGLPTVALAPNASGGQVQLALTATSEQQDAVLYWNDNLAIDVTKGTVWEARAALSVPPSAAGVQMVMGLAAAWINGPDNNVKYLEFGCTANNNLLLRSQDGVTQNSIAASNAGSAITLDTNFHIFRFNCADVTDIGFYFDGNRVNPTGSIAFAATGANAILQPYIAVYKTISTGLATLLVDKVDLWSNR</sequence>
<protein>
    <submittedName>
        <fullName evidence="1">Uncharacterized protein</fullName>
    </submittedName>
</protein>
<dbReference type="OrthoDB" id="9829116at2"/>
<name>A0A1M6LGZ8_9BRAD</name>
<accession>A0A1M6LGZ8</accession>
<dbReference type="RefSeq" id="WP_079537414.1">
    <property type="nucleotide sequence ID" value="NZ_LT670844.1"/>
</dbReference>
<dbReference type="AlphaFoldDB" id="A0A1M6LGZ8"/>
<evidence type="ECO:0000313" key="2">
    <source>
        <dbReference type="Proteomes" id="UP000189935"/>
    </source>
</evidence>
<dbReference type="EMBL" id="LT670844">
    <property type="protein sequence ID" value="SHJ70481.1"/>
    <property type="molecule type" value="Genomic_DNA"/>
</dbReference>
<evidence type="ECO:0000313" key="1">
    <source>
        <dbReference type="EMBL" id="SHJ70481.1"/>
    </source>
</evidence>
<dbReference type="Proteomes" id="UP000189935">
    <property type="component" value="Chromosome I"/>
</dbReference>
<proteinExistence type="predicted"/>
<organism evidence="1 2">
    <name type="scientific">Bradyrhizobium lablabi</name>
    <dbReference type="NCBI Taxonomy" id="722472"/>
    <lineage>
        <taxon>Bacteria</taxon>
        <taxon>Pseudomonadati</taxon>
        <taxon>Pseudomonadota</taxon>
        <taxon>Alphaproteobacteria</taxon>
        <taxon>Hyphomicrobiales</taxon>
        <taxon>Nitrobacteraceae</taxon>
        <taxon>Bradyrhizobium</taxon>
    </lineage>
</organism>